<accession>A0ABD0LTP2</accession>
<reference evidence="1 2" key="1">
    <citation type="journal article" date="2023" name="Sci. Data">
        <title>Genome assembly of the Korean intertidal mud-creeper Batillaria attramentaria.</title>
        <authorList>
            <person name="Patra A.K."/>
            <person name="Ho P.T."/>
            <person name="Jun S."/>
            <person name="Lee S.J."/>
            <person name="Kim Y."/>
            <person name="Won Y.J."/>
        </authorList>
    </citation>
    <scope>NUCLEOTIDE SEQUENCE [LARGE SCALE GENOMIC DNA]</scope>
    <source>
        <strain evidence="1">Wonlab-2016</strain>
    </source>
</reference>
<name>A0ABD0LTP2_9CAEN</name>
<proteinExistence type="predicted"/>
<dbReference type="AlphaFoldDB" id="A0ABD0LTP2"/>
<evidence type="ECO:0000313" key="2">
    <source>
        <dbReference type="Proteomes" id="UP001519460"/>
    </source>
</evidence>
<evidence type="ECO:0000313" key="1">
    <source>
        <dbReference type="EMBL" id="KAK7502302.1"/>
    </source>
</evidence>
<organism evidence="1 2">
    <name type="scientific">Batillaria attramentaria</name>
    <dbReference type="NCBI Taxonomy" id="370345"/>
    <lineage>
        <taxon>Eukaryota</taxon>
        <taxon>Metazoa</taxon>
        <taxon>Spiralia</taxon>
        <taxon>Lophotrochozoa</taxon>
        <taxon>Mollusca</taxon>
        <taxon>Gastropoda</taxon>
        <taxon>Caenogastropoda</taxon>
        <taxon>Sorbeoconcha</taxon>
        <taxon>Cerithioidea</taxon>
        <taxon>Batillariidae</taxon>
        <taxon>Batillaria</taxon>
    </lineage>
</organism>
<dbReference type="Proteomes" id="UP001519460">
    <property type="component" value="Unassembled WGS sequence"/>
</dbReference>
<dbReference type="EMBL" id="JACVVK020000026">
    <property type="protein sequence ID" value="KAK7502302.1"/>
    <property type="molecule type" value="Genomic_DNA"/>
</dbReference>
<sequence length="213" mass="24606">MKCVRLYNVIAHCFVWRYAGRYTSYKTEKTQTKLNNSTLYKRRFASMKWGCPAGSNCHFGRSCFLQDVTLNTFPILRHRQIPTISEKSLAAATLIFHVSRPRFVLYLFPFSFPPCIYPSPAQLSVVRDDPHNLVCPASHPRVSPVHNSIGVQFTWQENAHTKTFRDTHHLLSAASHRQKWVMGSWITPPVTEWPKIAQRKTPFTEKLSTKTPM</sequence>
<keyword evidence="2" id="KW-1185">Reference proteome</keyword>
<gene>
    <name evidence="1" type="ORF">BaRGS_00006255</name>
</gene>
<protein>
    <submittedName>
        <fullName evidence="1">Uncharacterized protein</fullName>
    </submittedName>
</protein>
<comment type="caution">
    <text evidence="1">The sequence shown here is derived from an EMBL/GenBank/DDBJ whole genome shotgun (WGS) entry which is preliminary data.</text>
</comment>